<evidence type="ECO:0000259" key="2">
    <source>
        <dbReference type="Pfam" id="PF03478"/>
    </source>
</evidence>
<proteinExistence type="predicted"/>
<comment type="caution">
    <text evidence="3">The sequence shown here is derived from an EMBL/GenBank/DDBJ whole genome shotgun (WGS) entry which is preliminary data.</text>
</comment>
<evidence type="ECO:0000313" key="3">
    <source>
        <dbReference type="EMBL" id="CAA7057200.1"/>
    </source>
</evidence>
<dbReference type="PANTHER" id="PTHR44259:SF25">
    <property type="entry name" value="F-BOX DOMAIN-CONTAINING PROTEIN"/>
    <property type="match status" value="1"/>
</dbReference>
<dbReference type="SUPFAM" id="SSF81383">
    <property type="entry name" value="F-box domain"/>
    <property type="match status" value="1"/>
</dbReference>
<feature type="domain" description="KIB1-4 beta-propeller" evidence="2">
    <location>
        <begin position="74"/>
        <end position="344"/>
    </location>
</feature>
<dbReference type="Pfam" id="PF03478">
    <property type="entry name" value="Beta-prop_KIB1-4"/>
    <property type="match status" value="1"/>
</dbReference>
<dbReference type="InterPro" id="IPR001810">
    <property type="entry name" value="F-box_dom"/>
</dbReference>
<feature type="domain" description="F-box" evidence="1">
    <location>
        <begin position="14"/>
        <end position="46"/>
    </location>
</feature>
<dbReference type="InterPro" id="IPR050942">
    <property type="entry name" value="F-box_BR-signaling"/>
</dbReference>
<gene>
    <name evidence="3" type="ORF">MERR_LOCUS44436</name>
</gene>
<organism evidence="3 4">
    <name type="scientific">Microthlaspi erraticum</name>
    <dbReference type="NCBI Taxonomy" id="1685480"/>
    <lineage>
        <taxon>Eukaryota</taxon>
        <taxon>Viridiplantae</taxon>
        <taxon>Streptophyta</taxon>
        <taxon>Embryophyta</taxon>
        <taxon>Tracheophyta</taxon>
        <taxon>Spermatophyta</taxon>
        <taxon>Magnoliopsida</taxon>
        <taxon>eudicotyledons</taxon>
        <taxon>Gunneridae</taxon>
        <taxon>Pentapetalae</taxon>
        <taxon>rosids</taxon>
        <taxon>malvids</taxon>
        <taxon>Brassicales</taxon>
        <taxon>Brassicaceae</taxon>
        <taxon>Coluteocarpeae</taxon>
        <taxon>Microthlaspi</taxon>
    </lineage>
</organism>
<keyword evidence="4" id="KW-1185">Reference proteome</keyword>
<dbReference type="AlphaFoldDB" id="A0A6D2KRD7"/>
<evidence type="ECO:0008006" key="5">
    <source>
        <dbReference type="Google" id="ProtNLM"/>
    </source>
</evidence>
<evidence type="ECO:0000313" key="4">
    <source>
        <dbReference type="Proteomes" id="UP000467841"/>
    </source>
</evidence>
<dbReference type="InterPro" id="IPR036047">
    <property type="entry name" value="F-box-like_dom_sf"/>
</dbReference>
<protein>
    <recommendedName>
        <fullName evidence="5">F-box domain-containing protein</fullName>
    </recommendedName>
</protein>
<name>A0A6D2KRD7_9BRAS</name>
<dbReference type="PANTHER" id="PTHR44259">
    <property type="entry name" value="OS07G0183000 PROTEIN-RELATED"/>
    <property type="match status" value="1"/>
</dbReference>
<sequence>MASSPLALAQSHCWSELPLDLKQTVFERLGFTDFERAKSVCSSWQSGSRQSQPNNQIPWILLFPVDKNHCLLLNPQDKEKVYKTQHLGDHFGNSFCCKTYRSWLLMQTCYRGWENNHTYILNVLTHERINLPTTKTLFTPQLLWIDEKTKDYLVIGNVDDENLISFKKGDSSWREILLFPDIGDRRMRCHETIPQLVYKDDKVVCLNFDKLHVFDFSRDVPVLVFTACVKECVKRQIVYCMKIPPEDDVHRRNNVVVTLGGDILIVTRELPRRSITWNFNIFKMTAGYSSKWEEVFTLGDEAILLELGITVLAKDLEGITSNSIYFCEDLHWELDYENDLYIYNLDTKMVEQPQRFVSSSDPFSNACWFLPSFKRG</sequence>
<dbReference type="Proteomes" id="UP000467841">
    <property type="component" value="Unassembled WGS sequence"/>
</dbReference>
<evidence type="ECO:0000259" key="1">
    <source>
        <dbReference type="Pfam" id="PF00646"/>
    </source>
</evidence>
<dbReference type="EMBL" id="CACVBM020001673">
    <property type="protein sequence ID" value="CAA7057200.1"/>
    <property type="molecule type" value="Genomic_DNA"/>
</dbReference>
<dbReference type="InterPro" id="IPR005174">
    <property type="entry name" value="KIB1-4_b-propeller"/>
</dbReference>
<reference evidence="3" key="1">
    <citation type="submission" date="2020-01" db="EMBL/GenBank/DDBJ databases">
        <authorList>
            <person name="Mishra B."/>
        </authorList>
    </citation>
    <scope>NUCLEOTIDE SEQUENCE [LARGE SCALE GENOMIC DNA]</scope>
</reference>
<dbReference type="Pfam" id="PF00646">
    <property type="entry name" value="F-box"/>
    <property type="match status" value="1"/>
</dbReference>
<dbReference type="OrthoDB" id="1030765at2759"/>
<dbReference type="Gene3D" id="1.20.1280.50">
    <property type="match status" value="1"/>
</dbReference>
<accession>A0A6D2KRD7</accession>